<dbReference type="STRING" id="913774.A0A0C3CL03"/>
<dbReference type="InterPro" id="IPR050121">
    <property type="entry name" value="Cytochrome_P450_monoxygenase"/>
</dbReference>
<dbReference type="AlphaFoldDB" id="A0A0C3CL03"/>
<dbReference type="GO" id="GO:0005506">
    <property type="term" value="F:iron ion binding"/>
    <property type="evidence" value="ECO:0007669"/>
    <property type="project" value="InterPro"/>
</dbReference>
<evidence type="ECO:0000256" key="2">
    <source>
        <dbReference type="ARBA" id="ARBA00010617"/>
    </source>
</evidence>
<dbReference type="GO" id="GO:0016705">
    <property type="term" value="F:oxidoreductase activity, acting on paired donors, with incorporation or reduction of molecular oxygen"/>
    <property type="evidence" value="ECO:0007669"/>
    <property type="project" value="InterPro"/>
</dbReference>
<reference evidence="7 8" key="1">
    <citation type="submission" date="2014-04" db="EMBL/GenBank/DDBJ databases">
        <authorList>
            <consortium name="DOE Joint Genome Institute"/>
            <person name="Kuo A."/>
            <person name="Martino E."/>
            <person name="Perotto S."/>
            <person name="Kohler A."/>
            <person name="Nagy L.G."/>
            <person name="Floudas D."/>
            <person name="Copeland A."/>
            <person name="Barry K.W."/>
            <person name="Cichocki N."/>
            <person name="Veneault-Fourrey C."/>
            <person name="LaButti K."/>
            <person name="Lindquist E.A."/>
            <person name="Lipzen A."/>
            <person name="Lundell T."/>
            <person name="Morin E."/>
            <person name="Murat C."/>
            <person name="Sun H."/>
            <person name="Tunlid A."/>
            <person name="Henrissat B."/>
            <person name="Grigoriev I.V."/>
            <person name="Hibbett D.S."/>
            <person name="Martin F."/>
            <person name="Nordberg H.P."/>
            <person name="Cantor M.N."/>
            <person name="Hua S.X."/>
        </authorList>
    </citation>
    <scope>NUCLEOTIDE SEQUENCE [LARGE SCALE GENOMIC DNA]</scope>
    <source>
        <strain evidence="7 8">Zn</strain>
    </source>
</reference>
<dbReference type="CDD" id="cd11059">
    <property type="entry name" value="CYP_fungal"/>
    <property type="match status" value="1"/>
</dbReference>
<dbReference type="HOGENOM" id="CLU_001570_14_2_1"/>
<comment type="similarity">
    <text evidence="2 6">Belongs to the cytochrome P450 family.</text>
</comment>
<name>A0A0C3CL03_OIDMZ</name>
<evidence type="ECO:0000256" key="3">
    <source>
        <dbReference type="ARBA" id="ARBA00022723"/>
    </source>
</evidence>
<dbReference type="PANTHER" id="PTHR24305">
    <property type="entry name" value="CYTOCHROME P450"/>
    <property type="match status" value="1"/>
</dbReference>
<accession>A0A0C3CL03</accession>
<dbReference type="Gene3D" id="1.10.630.10">
    <property type="entry name" value="Cytochrome P450"/>
    <property type="match status" value="1"/>
</dbReference>
<reference evidence="8" key="2">
    <citation type="submission" date="2015-01" db="EMBL/GenBank/DDBJ databases">
        <title>Evolutionary Origins and Diversification of the Mycorrhizal Mutualists.</title>
        <authorList>
            <consortium name="DOE Joint Genome Institute"/>
            <consortium name="Mycorrhizal Genomics Consortium"/>
            <person name="Kohler A."/>
            <person name="Kuo A."/>
            <person name="Nagy L.G."/>
            <person name="Floudas D."/>
            <person name="Copeland A."/>
            <person name="Barry K.W."/>
            <person name="Cichocki N."/>
            <person name="Veneault-Fourrey C."/>
            <person name="LaButti K."/>
            <person name="Lindquist E.A."/>
            <person name="Lipzen A."/>
            <person name="Lundell T."/>
            <person name="Morin E."/>
            <person name="Murat C."/>
            <person name="Riley R."/>
            <person name="Ohm R."/>
            <person name="Sun H."/>
            <person name="Tunlid A."/>
            <person name="Henrissat B."/>
            <person name="Grigoriev I.V."/>
            <person name="Hibbett D.S."/>
            <person name="Martin F."/>
        </authorList>
    </citation>
    <scope>NUCLEOTIDE SEQUENCE [LARGE SCALE GENOMIC DNA]</scope>
    <source>
        <strain evidence="8">Zn</strain>
    </source>
</reference>
<keyword evidence="4 5" id="KW-0408">Iron</keyword>
<keyword evidence="8" id="KW-1185">Reference proteome</keyword>
<evidence type="ECO:0000256" key="4">
    <source>
        <dbReference type="ARBA" id="ARBA00023004"/>
    </source>
</evidence>
<keyword evidence="5 6" id="KW-0349">Heme</keyword>
<evidence type="ECO:0000313" key="8">
    <source>
        <dbReference type="Proteomes" id="UP000054321"/>
    </source>
</evidence>
<evidence type="ECO:0000313" key="7">
    <source>
        <dbReference type="EMBL" id="KIM99638.1"/>
    </source>
</evidence>
<dbReference type="SUPFAM" id="SSF48264">
    <property type="entry name" value="Cytochrome P450"/>
    <property type="match status" value="1"/>
</dbReference>
<dbReference type="InterPro" id="IPR017972">
    <property type="entry name" value="Cyt_P450_CS"/>
</dbReference>
<dbReference type="PRINTS" id="PR00385">
    <property type="entry name" value="P450"/>
</dbReference>
<evidence type="ECO:0000256" key="1">
    <source>
        <dbReference type="ARBA" id="ARBA00001971"/>
    </source>
</evidence>
<gene>
    <name evidence="7" type="ORF">OIDMADRAFT_126006</name>
</gene>
<proteinExistence type="inferred from homology"/>
<dbReference type="InterPro" id="IPR002401">
    <property type="entry name" value="Cyt_P450_E_grp-I"/>
</dbReference>
<dbReference type="InParanoid" id="A0A0C3CL03"/>
<evidence type="ECO:0000256" key="6">
    <source>
        <dbReference type="RuleBase" id="RU000461"/>
    </source>
</evidence>
<evidence type="ECO:0000256" key="5">
    <source>
        <dbReference type="PIRSR" id="PIRSR602401-1"/>
    </source>
</evidence>
<dbReference type="OrthoDB" id="1470350at2759"/>
<dbReference type="PRINTS" id="PR00463">
    <property type="entry name" value="EP450I"/>
</dbReference>
<dbReference type="Proteomes" id="UP000054321">
    <property type="component" value="Unassembled WGS sequence"/>
</dbReference>
<keyword evidence="6" id="KW-0503">Monooxygenase</keyword>
<feature type="binding site" description="axial binding residue" evidence="5">
    <location>
        <position position="479"/>
    </location>
    <ligand>
        <name>heme</name>
        <dbReference type="ChEBI" id="CHEBI:30413"/>
    </ligand>
    <ligandPart>
        <name>Fe</name>
        <dbReference type="ChEBI" id="CHEBI:18248"/>
    </ligandPart>
</feature>
<dbReference type="GO" id="GO:0004497">
    <property type="term" value="F:monooxygenase activity"/>
    <property type="evidence" value="ECO:0007669"/>
    <property type="project" value="UniProtKB-KW"/>
</dbReference>
<protein>
    <recommendedName>
        <fullName evidence="9">Cytochrome P450</fullName>
    </recommendedName>
</protein>
<dbReference type="InterPro" id="IPR036396">
    <property type="entry name" value="Cyt_P450_sf"/>
</dbReference>
<comment type="cofactor">
    <cofactor evidence="1 5">
        <name>heme</name>
        <dbReference type="ChEBI" id="CHEBI:30413"/>
    </cofactor>
</comment>
<dbReference type="InterPro" id="IPR001128">
    <property type="entry name" value="Cyt_P450"/>
</dbReference>
<keyword evidence="3 5" id="KW-0479">Metal-binding</keyword>
<dbReference type="EMBL" id="KN832878">
    <property type="protein sequence ID" value="KIM99638.1"/>
    <property type="molecule type" value="Genomic_DNA"/>
</dbReference>
<organism evidence="7 8">
    <name type="scientific">Oidiodendron maius (strain Zn)</name>
    <dbReference type="NCBI Taxonomy" id="913774"/>
    <lineage>
        <taxon>Eukaryota</taxon>
        <taxon>Fungi</taxon>
        <taxon>Dikarya</taxon>
        <taxon>Ascomycota</taxon>
        <taxon>Pezizomycotina</taxon>
        <taxon>Leotiomycetes</taxon>
        <taxon>Leotiomycetes incertae sedis</taxon>
        <taxon>Myxotrichaceae</taxon>
        <taxon>Oidiodendron</taxon>
    </lineage>
</organism>
<sequence length="532" mass="60278">MALVVIIYVLLLLLLCNCFIYPAFLSPLAKIPNAHFTSPFSNFWIQWQRYRSSENKAIHEAHKRLGPIVRLGATELSVSSLDSVRTVYGDGFDRHEWYCRAFENYGVPNMFSMVHRQPHKERKRIISSAYSKTTLFASPEIEKISQVLLLERLLPTIEAATRQQNPLDALEHSLAFSIDFITAYLFGLHSSTNFLQDVATRKRWLDAHDRTKGHQFWPMEFPSLNAFMRIFGIDIMPSEVVLLTKEVQGLCLQLMAMVENSSPSTTNEAKDESTNWTKPIVYEHLLRQLGQLSDNKAPPSVPGQSSQAQLTIASELMDHIIAGTETSGWTLTYILYELSLQPQLQIALRSELCTLSSSMVYTERSFPQPSALASADLPSPHELDSLPLLDAIVLETLRRYPAVPGAQPRVSRGQTSLGRFVDIPPGIRVSAQAYSLHRNENAFPDPESWIPMRWLDCDKESRENMMRWFWPFGSGGRMCIGNHFAMLELKLIVGAIYTNYMTKIVDAEGIEQMDAYTSGPKGNKLILEFQRA</sequence>
<dbReference type="GO" id="GO:0020037">
    <property type="term" value="F:heme binding"/>
    <property type="evidence" value="ECO:0007669"/>
    <property type="project" value="InterPro"/>
</dbReference>
<keyword evidence="6" id="KW-0560">Oxidoreductase</keyword>
<dbReference type="PANTHER" id="PTHR24305:SF166">
    <property type="entry name" value="CYTOCHROME P450 12A4, MITOCHONDRIAL-RELATED"/>
    <property type="match status" value="1"/>
</dbReference>
<dbReference type="Pfam" id="PF00067">
    <property type="entry name" value="p450"/>
    <property type="match status" value="1"/>
</dbReference>
<evidence type="ECO:0008006" key="9">
    <source>
        <dbReference type="Google" id="ProtNLM"/>
    </source>
</evidence>
<dbReference type="PROSITE" id="PS00086">
    <property type="entry name" value="CYTOCHROME_P450"/>
    <property type="match status" value="1"/>
</dbReference>